<dbReference type="InterPro" id="IPR035985">
    <property type="entry name" value="Ubiquitin-activating_enz"/>
</dbReference>
<organism evidence="2 3">
    <name type="scientific">Lactiplantibacillus nangangensis</name>
    <dbReference type="NCBI Taxonomy" id="2559917"/>
    <lineage>
        <taxon>Bacteria</taxon>
        <taxon>Bacillati</taxon>
        <taxon>Bacillota</taxon>
        <taxon>Bacilli</taxon>
        <taxon>Lactobacillales</taxon>
        <taxon>Lactobacillaceae</taxon>
        <taxon>Lactiplantibacillus</taxon>
    </lineage>
</organism>
<gene>
    <name evidence="2" type="ORF">ACFP1L_03710</name>
</gene>
<comment type="caution">
    <text evidence="2">The sequence shown here is derived from an EMBL/GenBank/DDBJ whole genome shotgun (WGS) entry which is preliminary data.</text>
</comment>
<dbReference type="InterPro" id="IPR000594">
    <property type="entry name" value="ThiF_NAD_FAD-bd"/>
</dbReference>
<dbReference type="InterPro" id="IPR045886">
    <property type="entry name" value="ThiF/MoeB/HesA"/>
</dbReference>
<dbReference type="RefSeq" id="WP_137616930.1">
    <property type="nucleotide sequence ID" value="NZ_BJDI01000014.1"/>
</dbReference>
<proteinExistence type="predicted"/>
<dbReference type="PANTHER" id="PTHR43267">
    <property type="entry name" value="TRNA THREONYLCARBAMOYLADENOSINE DEHYDRATASE"/>
    <property type="match status" value="1"/>
</dbReference>
<feature type="domain" description="THIF-type NAD/FAD binding fold" evidence="1">
    <location>
        <begin position="114"/>
        <end position="322"/>
    </location>
</feature>
<evidence type="ECO:0000259" key="1">
    <source>
        <dbReference type="Pfam" id="PF00899"/>
    </source>
</evidence>
<dbReference type="Proteomes" id="UP001596171">
    <property type="component" value="Unassembled WGS sequence"/>
</dbReference>
<sequence>MNFNKPMMKPMLIPFINEEHTGIRIGGFQARIARDIIVSNPQEFLGFLKDLNGENTLDILQQKYNLNSLQMNNLLQKLKECGAIYENNSKNFSEKEIRLYNRNINFFAWIDIVGKYYNYWDVQETLKKSKVLLLGAGGTGSNTALNLARLGFGTITIIDGDNVEESNLNRQTYSQADIGLSKVQVLKKHLESINPMIKIVQKKCWIDTLNDLTKLGSNFDILLDCIDKPENLPTILDKYCKETGTPWVLGGYASTVINHAIFDGSTVGFDELVKRDREKYLASREIFKNTFWKWDNAIISPIANISGSISSLYALYYVTSLKKLKMGIVQHIDFFNLQNLAYFSYILGDSQK</sequence>
<evidence type="ECO:0000313" key="2">
    <source>
        <dbReference type="EMBL" id="MFC6201003.1"/>
    </source>
</evidence>
<dbReference type="PANTHER" id="PTHR43267:SF1">
    <property type="entry name" value="TRNA THREONYLCARBAMOYLADENOSINE DEHYDRATASE"/>
    <property type="match status" value="1"/>
</dbReference>
<name>A0ABW1SIA7_9LACO</name>
<accession>A0ABW1SIA7</accession>
<dbReference type="EMBL" id="JBHSSE010000008">
    <property type="protein sequence ID" value="MFC6201003.1"/>
    <property type="molecule type" value="Genomic_DNA"/>
</dbReference>
<dbReference type="Pfam" id="PF00899">
    <property type="entry name" value="ThiF"/>
    <property type="match status" value="1"/>
</dbReference>
<protein>
    <submittedName>
        <fullName evidence="2">HesA/MoeB/ThiF family protein</fullName>
    </submittedName>
</protein>
<evidence type="ECO:0000313" key="3">
    <source>
        <dbReference type="Proteomes" id="UP001596171"/>
    </source>
</evidence>
<reference evidence="3" key="1">
    <citation type="journal article" date="2019" name="Int. J. Syst. Evol. Microbiol.">
        <title>The Global Catalogue of Microorganisms (GCM) 10K type strain sequencing project: providing services to taxonomists for standard genome sequencing and annotation.</title>
        <authorList>
            <consortium name="The Broad Institute Genomics Platform"/>
            <consortium name="The Broad Institute Genome Sequencing Center for Infectious Disease"/>
            <person name="Wu L."/>
            <person name="Ma J."/>
        </authorList>
    </citation>
    <scope>NUCLEOTIDE SEQUENCE [LARGE SCALE GENOMIC DNA]</scope>
    <source>
        <strain evidence="3">CCM 8930</strain>
    </source>
</reference>
<dbReference type="Gene3D" id="3.40.50.720">
    <property type="entry name" value="NAD(P)-binding Rossmann-like Domain"/>
    <property type="match status" value="1"/>
</dbReference>
<dbReference type="SUPFAM" id="SSF69572">
    <property type="entry name" value="Activating enzymes of the ubiquitin-like proteins"/>
    <property type="match status" value="1"/>
</dbReference>
<keyword evidence="3" id="KW-1185">Reference proteome</keyword>